<organism evidence="2">
    <name type="scientific">Staphylococcus simulans</name>
    <dbReference type="NCBI Taxonomy" id="1286"/>
    <lineage>
        <taxon>Bacteria</taxon>
        <taxon>Bacillati</taxon>
        <taxon>Bacillota</taxon>
        <taxon>Bacilli</taxon>
        <taxon>Bacillales</taxon>
        <taxon>Staphylococcaceae</taxon>
        <taxon>Staphylococcus</taxon>
    </lineage>
</organism>
<keyword evidence="1" id="KW-1133">Transmembrane helix</keyword>
<dbReference type="AlphaFoldDB" id="A0A6N3ALD0"/>
<reference evidence="2" key="1">
    <citation type="submission" date="2019-11" db="EMBL/GenBank/DDBJ databases">
        <authorList>
            <person name="Feng L."/>
        </authorList>
    </citation>
    <scope>NUCLEOTIDE SEQUENCE</scope>
    <source>
        <strain evidence="2">SsimulansLFYP27</strain>
    </source>
</reference>
<keyword evidence="1" id="KW-0812">Transmembrane</keyword>
<name>A0A6N3ALD0_STASI</name>
<dbReference type="EMBL" id="CACRUO010000025">
    <property type="protein sequence ID" value="VYT91018.1"/>
    <property type="molecule type" value="Genomic_DNA"/>
</dbReference>
<protein>
    <submittedName>
        <fullName evidence="2">Uncharacterized protein</fullName>
    </submittedName>
</protein>
<evidence type="ECO:0000313" key="2">
    <source>
        <dbReference type="EMBL" id="VYT91018.1"/>
    </source>
</evidence>
<keyword evidence="1" id="KW-0472">Membrane</keyword>
<dbReference type="RefSeq" id="WP_156666596.1">
    <property type="nucleotide sequence ID" value="NZ_CACRUO010000025.1"/>
</dbReference>
<accession>A0A6N3ALD0</accession>
<gene>
    <name evidence="2" type="ORF">SSLFYP27_00945</name>
</gene>
<proteinExistence type="predicted"/>
<sequence>MSRYKKGVNIKKKKNKGNKNIHVADAIVGGVFGATFGWFYRREGTQNMIHRVKESELFQNIASDVYEITEENIKAYIAMNIENKTRDFFQKPDEEDEEYYEDVEEFEEAYVEDEDDAYDDEDEEELDEEEYYEALLEENEQLKEAISRLEDRFEELL</sequence>
<evidence type="ECO:0000256" key="1">
    <source>
        <dbReference type="SAM" id="Phobius"/>
    </source>
</evidence>
<feature type="transmembrane region" description="Helical" evidence="1">
    <location>
        <begin position="21"/>
        <end position="40"/>
    </location>
</feature>